<dbReference type="GO" id="GO:0000156">
    <property type="term" value="F:phosphorelay response regulator activity"/>
    <property type="evidence" value="ECO:0007669"/>
    <property type="project" value="InterPro"/>
</dbReference>
<evidence type="ECO:0000259" key="4">
    <source>
        <dbReference type="PROSITE" id="PS50122"/>
    </source>
</evidence>
<evidence type="ECO:0000256" key="3">
    <source>
        <dbReference type="ARBA" id="ARBA00048267"/>
    </source>
</evidence>
<dbReference type="EC" id="3.1.1.61" evidence="2"/>
<proteinExistence type="predicted"/>
<comment type="caution">
    <text evidence="5">The sequence shown here is derived from an EMBL/GenBank/DDBJ whole genome shotgun (WGS) entry which is preliminary data.</text>
</comment>
<dbReference type="GO" id="GO:0008984">
    <property type="term" value="F:protein-glutamate methylesterase activity"/>
    <property type="evidence" value="ECO:0007669"/>
    <property type="project" value="UniProtKB-EC"/>
</dbReference>
<dbReference type="GO" id="GO:0006935">
    <property type="term" value="P:chemotaxis"/>
    <property type="evidence" value="ECO:0007669"/>
    <property type="project" value="InterPro"/>
</dbReference>
<evidence type="ECO:0000256" key="2">
    <source>
        <dbReference type="ARBA" id="ARBA00039140"/>
    </source>
</evidence>
<dbReference type="InterPro" id="IPR011006">
    <property type="entry name" value="CheY-like_superfamily"/>
</dbReference>
<dbReference type="Pfam" id="PF01339">
    <property type="entry name" value="CheB_methylest"/>
    <property type="match status" value="1"/>
</dbReference>
<dbReference type="PANTHER" id="PTHR42872:SF3">
    <property type="entry name" value="PROTEIN-GLUTAMATE METHYLESTERASE_PROTEIN-GLUTAMINE GLUTAMINASE 1"/>
    <property type="match status" value="1"/>
</dbReference>
<reference evidence="5" key="1">
    <citation type="journal article" date="2015" name="Nature">
        <title>Complex archaea that bridge the gap between prokaryotes and eukaryotes.</title>
        <authorList>
            <person name="Spang A."/>
            <person name="Saw J.H."/>
            <person name="Jorgensen S.L."/>
            <person name="Zaremba-Niedzwiedzka K."/>
            <person name="Martijn J."/>
            <person name="Lind A.E."/>
            <person name="van Eijk R."/>
            <person name="Schleper C."/>
            <person name="Guy L."/>
            <person name="Ettema T.J."/>
        </authorList>
    </citation>
    <scope>NUCLEOTIDE SEQUENCE</scope>
</reference>
<dbReference type="AlphaFoldDB" id="A0A0F9NYB0"/>
<sequence length="392" mass="44692">MPKKVILASESVFRRTFITSMLSSHKEIDVLGSARNSDETLELINKHNPDILILDIEFNNRVWLESFNTIIKDFKFSTIVLTDVDPKMVSILEIPFILKSYDFVFKPRGIWKDELPKIRNEIITKILQVNIPRTHKIDSKVRLLDKNKFIRQSQELRTKKKVETLNKAEQKIEYPKLQSIEEKVDLRSDKYFLDLSPISGVKINTKIIVIGASVGGPRTLRTILSEVPRNFPVPILVVQHLSHLFMRQFATSLKDICKVNVKIGMNYEEIRPRTIYISPGAKHMQVTVKNNKPCIRTFEGAPVNFCRPSVDVLFFSTARVYKQKTLGILLTGMGRDGVDGLKAIKAEGGKTIAESEETSILYGMPKVAAETGVANLIIPNYKIIEEMINFIY</sequence>
<keyword evidence="1" id="KW-0378">Hydrolase</keyword>
<dbReference type="Gene3D" id="3.40.50.180">
    <property type="entry name" value="Methylesterase CheB, C-terminal domain"/>
    <property type="match status" value="1"/>
</dbReference>
<feature type="domain" description="CheB-type methylesterase" evidence="4">
    <location>
        <begin position="197"/>
        <end position="392"/>
    </location>
</feature>
<dbReference type="PROSITE" id="PS50122">
    <property type="entry name" value="CHEB"/>
    <property type="match status" value="1"/>
</dbReference>
<evidence type="ECO:0000256" key="1">
    <source>
        <dbReference type="ARBA" id="ARBA00022801"/>
    </source>
</evidence>
<gene>
    <name evidence="5" type="ORF">LCGC14_0894590</name>
</gene>
<dbReference type="InterPro" id="IPR000673">
    <property type="entry name" value="Sig_transdc_resp-reg_Me-estase"/>
</dbReference>
<comment type="catalytic activity">
    <reaction evidence="3">
        <text>[protein]-L-glutamate 5-O-methyl ester + H2O = L-glutamyl-[protein] + methanol + H(+)</text>
        <dbReference type="Rhea" id="RHEA:23236"/>
        <dbReference type="Rhea" id="RHEA-COMP:10208"/>
        <dbReference type="Rhea" id="RHEA-COMP:10311"/>
        <dbReference type="ChEBI" id="CHEBI:15377"/>
        <dbReference type="ChEBI" id="CHEBI:15378"/>
        <dbReference type="ChEBI" id="CHEBI:17790"/>
        <dbReference type="ChEBI" id="CHEBI:29973"/>
        <dbReference type="ChEBI" id="CHEBI:82795"/>
        <dbReference type="EC" id="3.1.1.61"/>
    </reaction>
</comment>
<protein>
    <recommendedName>
        <fullName evidence="2">protein-glutamate methylesterase</fullName>
        <ecNumber evidence="2">3.1.1.61</ecNumber>
    </recommendedName>
</protein>
<dbReference type="SUPFAM" id="SSF52172">
    <property type="entry name" value="CheY-like"/>
    <property type="match status" value="1"/>
</dbReference>
<evidence type="ECO:0000313" key="5">
    <source>
        <dbReference type="EMBL" id="KKN24480.1"/>
    </source>
</evidence>
<dbReference type="InterPro" id="IPR008248">
    <property type="entry name" value="CheB-like"/>
</dbReference>
<dbReference type="InterPro" id="IPR035909">
    <property type="entry name" value="CheB_C"/>
</dbReference>
<dbReference type="CDD" id="cd16432">
    <property type="entry name" value="CheB_Rec"/>
    <property type="match status" value="1"/>
</dbReference>
<accession>A0A0F9NYB0</accession>
<dbReference type="Gene3D" id="3.40.50.2300">
    <property type="match status" value="1"/>
</dbReference>
<name>A0A0F9NYB0_9ZZZZ</name>
<dbReference type="PANTHER" id="PTHR42872">
    <property type="entry name" value="PROTEIN-GLUTAMATE METHYLESTERASE/PROTEIN-GLUTAMINE GLUTAMINASE"/>
    <property type="match status" value="1"/>
</dbReference>
<dbReference type="GO" id="GO:0005737">
    <property type="term" value="C:cytoplasm"/>
    <property type="evidence" value="ECO:0007669"/>
    <property type="project" value="InterPro"/>
</dbReference>
<dbReference type="SUPFAM" id="SSF52738">
    <property type="entry name" value="Methylesterase CheB, C-terminal domain"/>
    <property type="match status" value="1"/>
</dbReference>
<dbReference type="EMBL" id="LAZR01002880">
    <property type="protein sequence ID" value="KKN24480.1"/>
    <property type="molecule type" value="Genomic_DNA"/>
</dbReference>
<dbReference type="PIRSF" id="PIRSF000876">
    <property type="entry name" value="RR_chemtxs_CheB"/>
    <property type="match status" value="1"/>
</dbReference>
<organism evidence="5">
    <name type="scientific">marine sediment metagenome</name>
    <dbReference type="NCBI Taxonomy" id="412755"/>
    <lineage>
        <taxon>unclassified sequences</taxon>
        <taxon>metagenomes</taxon>
        <taxon>ecological metagenomes</taxon>
    </lineage>
</organism>